<keyword evidence="2" id="KW-1185">Reference proteome</keyword>
<evidence type="ECO:0000313" key="2">
    <source>
        <dbReference type="Proteomes" id="UP001054945"/>
    </source>
</evidence>
<dbReference type="AlphaFoldDB" id="A0AAV4WBL8"/>
<name>A0AAV4WBL8_CAEEX</name>
<protein>
    <submittedName>
        <fullName evidence="1">Uncharacterized protein</fullName>
    </submittedName>
</protein>
<accession>A0AAV4WBL8</accession>
<dbReference type="EMBL" id="BPLR01015779">
    <property type="protein sequence ID" value="GIY78690.1"/>
    <property type="molecule type" value="Genomic_DNA"/>
</dbReference>
<organism evidence="1 2">
    <name type="scientific">Caerostris extrusa</name>
    <name type="common">Bark spider</name>
    <name type="synonym">Caerostris bankana</name>
    <dbReference type="NCBI Taxonomy" id="172846"/>
    <lineage>
        <taxon>Eukaryota</taxon>
        <taxon>Metazoa</taxon>
        <taxon>Ecdysozoa</taxon>
        <taxon>Arthropoda</taxon>
        <taxon>Chelicerata</taxon>
        <taxon>Arachnida</taxon>
        <taxon>Araneae</taxon>
        <taxon>Araneomorphae</taxon>
        <taxon>Entelegynae</taxon>
        <taxon>Araneoidea</taxon>
        <taxon>Araneidae</taxon>
        <taxon>Caerostris</taxon>
    </lineage>
</organism>
<proteinExistence type="predicted"/>
<sequence>MPHFGFPHDCLHSQIHPRQPISAIRHCRLWHFAHSYRILSFCFNPPLSPSLVRMARNAPIILERPGPVNYAADAHISNNPNVRKMARSSNAQSPELWEREYSRNFPNREVFEMSMSVEFGKMWD</sequence>
<comment type="caution">
    <text evidence="1">The sequence shown here is derived from an EMBL/GenBank/DDBJ whole genome shotgun (WGS) entry which is preliminary data.</text>
</comment>
<gene>
    <name evidence="1" type="ORF">CEXT_292681</name>
</gene>
<evidence type="ECO:0000313" key="1">
    <source>
        <dbReference type="EMBL" id="GIY78690.1"/>
    </source>
</evidence>
<dbReference type="Proteomes" id="UP001054945">
    <property type="component" value="Unassembled WGS sequence"/>
</dbReference>
<reference evidence="1 2" key="1">
    <citation type="submission" date="2021-06" db="EMBL/GenBank/DDBJ databases">
        <title>Caerostris extrusa draft genome.</title>
        <authorList>
            <person name="Kono N."/>
            <person name="Arakawa K."/>
        </authorList>
    </citation>
    <scope>NUCLEOTIDE SEQUENCE [LARGE SCALE GENOMIC DNA]</scope>
</reference>